<evidence type="ECO:0000313" key="1">
    <source>
        <dbReference type="EMBL" id="PHT56848.1"/>
    </source>
</evidence>
<accession>A0A2G2XH81</accession>
<reference evidence="1 2" key="1">
    <citation type="journal article" date="2017" name="Genome Biol.">
        <title>New reference genome sequences of hot pepper reveal the massive evolution of plant disease-resistance genes by retroduplication.</title>
        <authorList>
            <person name="Kim S."/>
            <person name="Park J."/>
            <person name="Yeom S.I."/>
            <person name="Kim Y.M."/>
            <person name="Seo E."/>
            <person name="Kim K.T."/>
            <person name="Kim M.S."/>
            <person name="Lee J.M."/>
            <person name="Cheong K."/>
            <person name="Shin H.S."/>
            <person name="Kim S.B."/>
            <person name="Han K."/>
            <person name="Lee J."/>
            <person name="Park M."/>
            <person name="Lee H.A."/>
            <person name="Lee H.Y."/>
            <person name="Lee Y."/>
            <person name="Oh S."/>
            <person name="Lee J.H."/>
            <person name="Choi E."/>
            <person name="Choi E."/>
            <person name="Lee S.E."/>
            <person name="Jeon J."/>
            <person name="Kim H."/>
            <person name="Choi G."/>
            <person name="Song H."/>
            <person name="Lee J."/>
            <person name="Lee S.C."/>
            <person name="Kwon J.K."/>
            <person name="Lee H.Y."/>
            <person name="Koo N."/>
            <person name="Hong Y."/>
            <person name="Kim R.W."/>
            <person name="Kang W.H."/>
            <person name="Huh J.H."/>
            <person name="Kang B.C."/>
            <person name="Yang T.J."/>
            <person name="Lee Y.H."/>
            <person name="Bennetzen J.L."/>
            <person name="Choi D."/>
        </authorList>
    </citation>
    <scope>NUCLEOTIDE SEQUENCE [LARGE SCALE GENOMIC DNA]</scope>
    <source>
        <strain evidence="2">cv. PBC81</strain>
    </source>
</reference>
<proteinExistence type="predicted"/>
<dbReference type="EMBL" id="MLFT02000002">
    <property type="protein sequence ID" value="PHT56848.1"/>
    <property type="molecule type" value="Genomic_DNA"/>
</dbReference>
<keyword evidence="2" id="KW-1185">Reference proteome</keyword>
<gene>
    <name evidence="1" type="ORF">CQW23_05334</name>
</gene>
<comment type="caution">
    <text evidence="1">The sequence shown here is derived from an EMBL/GenBank/DDBJ whole genome shotgun (WGS) entry which is preliminary data.</text>
</comment>
<reference evidence="2" key="2">
    <citation type="journal article" date="2017" name="J. Anim. Genet.">
        <title>Multiple reference genome sequences of hot pepper reveal the massive evolution of plant disease resistance genes by retroduplication.</title>
        <authorList>
            <person name="Kim S."/>
            <person name="Park J."/>
            <person name="Yeom S.-I."/>
            <person name="Kim Y.-M."/>
            <person name="Seo E."/>
            <person name="Kim K.-T."/>
            <person name="Kim M.-S."/>
            <person name="Lee J.M."/>
            <person name="Cheong K."/>
            <person name="Shin H.-S."/>
            <person name="Kim S.-B."/>
            <person name="Han K."/>
            <person name="Lee J."/>
            <person name="Park M."/>
            <person name="Lee H.-A."/>
            <person name="Lee H.-Y."/>
            <person name="Lee Y."/>
            <person name="Oh S."/>
            <person name="Lee J.H."/>
            <person name="Choi E."/>
            <person name="Choi E."/>
            <person name="Lee S.E."/>
            <person name="Jeon J."/>
            <person name="Kim H."/>
            <person name="Choi G."/>
            <person name="Song H."/>
            <person name="Lee J."/>
            <person name="Lee S.-C."/>
            <person name="Kwon J.-K."/>
            <person name="Lee H.-Y."/>
            <person name="Koo N."/>
            <person name="Hong Y."/>
            <person name="Kim R.W."/>
            <person name="Kang W.-H."/>
            <person name="Huh J.H."/>
            <person name="Kang B.-C."/>
            <person name="Yang T.-J."/>
            <person name="Lee Y.-H."/>
            <person name="Bennetzen J.L."/>
            <person name="Choi D."/>
        </authorList>
    </citation>
    <scope>NUCLEOTIDE SEQUENCE [LARGE SCALE GENOMIC DNA]</scope>
    <source>
        <strain evidence="2">cv. PBC81</strain>
    </source>
</reference>
<sequence>MIKVSFFPINLLCPRQRAEPFPAAPSSSTMVSSSPSWRAVVMPRSASLLAPNAGTFFCGTFMSTKHRLDKLFKLSPEGNSNSKLTITYYTKGDSKLIVESSGSPSPYGHVVSKFVTCVVSGLSDSWALEKLQYIHLHASQLSEFGAGDYIARQVLDYIEDIGLEEIAYSPFLAPYSHLVFHYIGFQTKKIEILCVSFTGNSDLGCDYVLSGCESICKLEICYGACKLVSQKLPRVNVEVADKRGHPFTRQESCPGEKLYIYRTAAGWRFDMPDSVWTIDRDAAASTSHRTGNCSMASA</sequence>
<dbReference type="Gene3D" id="3.80.10.10">
    <property type="entry name" value="Ribonuclease Inhibitor"/>
    <property type="match status" value="1"/>
</dbReference>
<name>A0A2G2XH81_CAPBA</name>
<evidence type="ECO:0000313" key="2">
    <source>
        <dbReference type="Proteomes" id="UP000224567"/>
    </source>
</evidence>
<organism evidence="1 2">
    <name type="scientific">Capsicum baccatum</name>
    <name type="common">Peruvian pepper</name>
    <dbReference type="NCBI Taxonomy" id="33114"/>
    <lineage>
        <taxon>Eukaryota</taxon>
        <taxon>Viridiplantae</taxon>
        <taxon>Streptophyta</taxon>
        <taxon>Embryophyta</taxon>
        <taxon>Tracheophyta</taxon>
        <taxon>Spermatophyta</taxon>
        <taxon>Magnoliopsida</taxon>
        <taxon>eudicotyledons</taxon>
        <taxon>Gunneridae</taxon>
        <taxon>Pentapetalae</taxon>
        <taxon>asterids</taxon>
        <taxon>lamiids</taxon>
        <taxon>Solanales</taxon>
        <taxon>Solanaceae</taxon>
        <taxon>Solanoideae</taxon>
        <taxon>Capsiceae</taxon>
        <taxon>Capsicum</taxon>
    </lineage>
</organism>
<dbReference type="STRING" id="33114.A0A2G2XH81"/>
<dbReference type="Proteomes" id="UP000224567">
    <property type="component" value="Unassembled WGS sequence"/>
</dbReference>
<dbReference type="InterPro" id="IPR032675">
    <property type="entry name" value="LRR_dom_sf"/>
</dbReference>
<dbReference type="AlphaFoldDB" id="A0A2G2XH81"/>
<protein>
    <submittedName>
        <fullName evidence="1">Uncharacterized protein</fullName>
    </submittedName>
</protein>